<organism evidence="1 2">
    <name type="scientific">Neptunicella marina</name>
    <dbReference type="NCBI Taxonomy" id="2125989"/>
    <lineage>
        <taxon>Bacteria</taxon>
        <taxon>Pseudomonadati</taxon>
        <taxon>Pseudomonadota</taxon>
        <taxon>Gammaproteobacteria</taxon>
        <taxon>Alteromonadales</taxon>
        <taxon>Alteromonadaceae</taxon>
        <taxon>Neptunicella</taxon>
    </lineage>
</organism>
<proteinExistence type="predicted"/>
<protein>
    <submittedName>
        <fullName evidence="1">Uncharacterized protein</fullName>
    </submittedName>
</protein>
<dbReference type="AlphaFoldDB" id="A0A8J6IRV6"/>
<dbReference type="RefSeq" id="WP_186504745.1">
    <property type="nucleotide sequence ID" value="NZ_JACNEP010000001.1"/>
</dbReference>
<reference evidence="1" key="2">
    <citation type="submission" date="2020-08" db="EMBL/GenBank/DDBJ databases">
        <authorList>
            <person name="Lai Q."/>
        </authorList>
    </citation>
    <scope>NUCLEOTIDE SEQUENCE</scope>
    <source>
        <strain evidence="1">S27-2</strain>
    </source>
</reference>
<reference evidence="1" key="1">
    <citation type="journal article" date="2018" name="Int. J. Syst. Evol. Microbiol.">
        <title>Neptunicella marina gen. nov., sp. nov., isolated from surface seawater.</title>
        <authorList>
            <person name="Liu X."/>
            <person name="Lai Q."/>
            <person name="Du Y."/>
            <person name="Zhang X."/>
            <person name="Liu Z."/>
            <person name="Sun F."/>
            <person name="Shao Z."/>
        </authorList>
    </citation>
    <scope>NUCLEOTIDE SEQUENCE</scope>
    <source>
        <strain evidence="1">S27-2</strain>
    </source>
</reference>
<keyword evidence="2" id="KW-1185">Reference proteome</keyword>
<dbReference type="Proteomes" id="UP000601768">
    <property type="component" value="Unassembled WGS sequence"/>
</dbReference>
<evidence type="ECO:0000313" key="2">
    <source>
        <dbReference type="Proteomes" id="UP000601768"/>
    </source>
</evidence>
<accession>A0A8J6IRV6</accession>
<dbReference type="EMBL" id="JACNEP010000001">
    <property type="protein sequence ID" value="MBC3764263.1"/>
    <property type="molecule type" value="Genomic_DNA"/>
</dbReference>
<comment type="caution">
    <text evidence="1">The sequence shown here is derived from an EMBL/GenBank/DDBJ whole genome shotgun (WGS) entry which is preliminary data.</text>
</comment>
<gene>
    <name evidence="1" type="ORF">H8B19_00095</name>
</gene>
<sequence length="125" mass="14781">MANLLATQNEIPFFGIQQFHISQRQSVQQIYLRSTQRKWTYILSDHIKASADLPYCIKLHCDDAELRFSWLEKIIKAGQAHTLVVDYLPQQPQQLKHLQQLCQQYKVLLLVLHTQKTDNLVWGHW</sequence>
<evidence type="ECO:0000313" key="1">
    <source>
        <dbReference type="EMBL" id="MBC3764263.1"/>
    </source>
</evidence>
<name>A0A8J6IRV6_9ALTE</name>